<dbReference type="AlphaFoldDB" id="A0A8E0RW24"/>
<gene>
    <name evidence="1" type="ORF">FBUS_06342</name>
</gene>
<reference evidence="1" key="1">
    <citation type="submission" date="2019-05" db="EMBL/GenBank/DDBJ databases">
        <title>Annotation for the trematode Fasciolopsis buski.</title>
        <authorList>
            <person name="Choi Y.-J."/>
        </authorList>
    </citation>
    <scope>NUCLEOTIDE SEQUENCE</scope>
    <source>
        <strain evidence="1">HT</strain>
        <tissue evidence="1">Whole worm</tissue>
    </source>
</reference>
<organism evidence="1 2">
    <name type="scientific">Fasciolopsis buskii</name>
    <dbReference type="NCBI Taxonomy" id="27845"/>
    <lineage>
        <taxon>Eukaryota</taxon>
        <taxon>Metazoa</taxon>
        <taxon>Spiralia</taxon>
        <taxon>Lophotrochozoa</taxon>
        <taxon>Platyhelminthes</taxon>
        <taxon>Trematoda</taxon>
        <taxon>Digenea</taxon>
        <taxon>Plagiorchiida</taxon>
        <taxon>Echinostomata</taxon>
        <taxon>Echinostomatoidea</taxon>
        <taxon>Fasciolidae</taxon>
        <taxon>Fasciolopsis</taxon>
    </lineage>
</organism>
<name>A0A8E0RW24_9TREM</name>
<protein>
    <recommendedName>
        <fullName evidence="3">Ankyrin repeat protein</fullName>
    </recommendedName>
</protein>
<sequence length="103" mass="11365">MSRPDSSNSRKSKPVLSQCWTAEEYRSMSTKLVSSGDISRLDALVDLWASTESYSRGMSSGSVQTTRQTAAGLLASVRDRKGRTLLHLAARFVHPEMITCVTR</sequence>
<keyword evidence="2" id="KW-1185">Reference proteome</keyword>
<evidence type="ECO:0000313" key="2">
    <source>
        <dbReference type="Proteomes" id="UP000728185"/>
    </source>
</evidence>
<comment type="caution">
    <text evidence="1">The sequence shown here is derived from an EMBL/GenBank/DDBJ whole genome shotgun (WGS) entry which is preliminary data.</text>
</comment>
<dbReference type="Proteomes" id="UP000728185">
    <property type="component" value="Unassembled WGS sequence"/>
</dbReference>
<dbReference type="EMBL" id="LUCM01005081">
    <property type="protein sequence ID" value="KAA0193361.1"/>
    <property type="molecule type" value="Genomic_DNA"/>
</dbReference>
<accession>A0A8E0RW24</accession>
<evidence type="ECO:0008006" key="3">
    <source>
        <dbReference type="Google" id="ProtNLM"/>
    </source>
</evidence>
<dbReference type="OrthoDB" id="412109at2759"/>
<proteinExistence type="predicted"/>
<evidence type="ECO:0000313" key="1">
    <source>
        <dbReference type="EMBL" id="KAA0193361.1"/>
    </source>
</evidence>